<dbReference type="AlphaFoldDB" id="A0A9D5R9Q6"/>
<evidence type="ECO:0000313" key="2">
    <source>
        <dbReference type="EMBL" id="MBE5040749.1"/>
    </source>
</evidence>
<gene>
    <name evidence="2" type="ORF">INF28_09790</name>
</gene>
<evidence type="ECO:0000313" key="3">
    <source>
        <dbReference type="Proteomes" id="UP000806542"/>
    </source>
</evidence>
<comment type="caution">
    <text evidence="2">The sequence shown here is derived from an EMBL/GenBank/DDBJ whole genome shotgun (WGS) entry which is preliminary data.</text>
</comment>
<organism evidence="2 3">
    <name type="scientific">Ructibacterium gallinarum</name>
    <dbReference type="NCBI Taxonomy" id="2779355"/>
    <lineage>
        <taxon>Bacteria</taxon>
        <taxon>Bacillati</taxon>
        <taxon>Bacillota</taxon>
        <taxon>Clostridia</taxon>
        <taxon>Eubacteriales</taxon>
        <taxon>Oscillospiraceae</taxon>
        <taxon>Ructibacterium</taxon>
    </lineage>
</organism>
<dbReference type="EMBL" id="JADCKB010000022">
    <property type="protein sequence ID" value="MBE5040749.1"/>
    <property type="molecule type" value="Genomic_DNA"/>
</dbReference>
<proteinExistence type="predicted"/>
<keyword evidence="1" id="KW-0812">Transmembrane</keyword>
<keyword evidence="1" id="KW-1133">Transmembrane helix</keyword>
<accession>A0A9D5R9Q6</accession>
<sequence length="153" mass="17515">MNKHFIKKECDGMLLTMIIVFVLVTLTVTVGEFYRIHLLQQEIEYNLQRTVNCAVEYAMGDSYRQDKITNLNVAEAKQQFYQYLQKDVELDSQYRKHKNGKLSYQLHFVSVDGSSKPAVLTAKGTAEASSLFVFLTGGIKIPFEISSTNYRVD</sequence>
<name>A0A9D5R9Q6_9FIRM</name>
<protein>
    <submittedName>
        <fullName evidence="2">Uncharacterized protein</fullName>
    </submittedName>
</protein>
<keyword evidence="3" id="KW-1185">Reference proteome</keyword>
<feature type="transmembrane region" description="Helical" evidence="1">
    <location>
        <begin position="12"/>
        <end position="34"/>
    </location>
</feature>
<keyword evidence="1" id="KW-0472">Membrane</keyword>
<reference evidence="2" key="1">
    <citation type="submission" date="2020-10" db="EMBL/GenBank/DDBJ databases">
        <title>ChiBAC.</title>
        <authorList>
            <person name="Zenner C."/>
            <person name="Hitch T.C.A."/>
            <person name="Clavel T."/>
        </authorList>
    </citation>
    <scope>NUCLEOTIDE SEQUENCE</scope>
    <source>
        <strain evidence="2">DSM 107454</strain>
    </source>
</reference>
<dbReference type="Proteomes" id="UP000806542">
    <property type="component" value="Unassembled WGS sequence"/>
</dbReference>
<evidence type="ECO:0000256" key="1">
    <source>
        <dbReference type="SAM" id="Phobius"/>
    </source>
</evidence>